<dbReference type="InterPro" id="IPR042099">
    <property type="entry name" value="ANL_N_sf"/>
</dbReference>
<dbReference type="EMBL" id="JANIBL010000121">
    <property type="protein sequence ID" value="MCQ8119959.1"/>
    <property type="molecule type" value="Genomic_DNA"/>
</dbReference>
<dbReference type="InterPro" id="IPR000873">
    <property type="entry name" value="AMP-dep_synth/lig_dom"/>
</dbReference>
<dbReference type="Pfam" id="PF00501">
    <property type="entry name" value="AMP-binding"/>
    <property type="match status" value="1"/>
</dbReference>
<dbReference type="SUPFAM" id="SSF56801">
    <property type="entry name" value="Acetyl-CoA synthetase-like"/>
    <property type="match status" value="1"/>
</dbReference>
<feature type="domain" description="AMP-binding enzyme C-terminal" evidence="2">
    <location>
        <begin position="177"/>
        <end position="259"/>
    </location>
</feature>
<feature type="non-terminal residue" evidence="3">
    <location>
        <position position="1"/>
    </location>
</feature>
<evidence type="ECO:0000313" key="4">
    <source>
        <dbReference type="Proteomes" id="UP001524570"/>
    </source>
</evidence>
<proteinExistence type="predicted"/>
<keyword evidence="4" id="KW-1185">Reference proteome</keyword>
<feature type="domain" description="AMP-dependent synthetase/ligase" evidence="1">
    <location>
        <begin position="1"/>
        <end position="126"/>
    </location>
</feature>
<organism evidence="3 4">
    <name type="scientific">Methylomonas rosea</name>
    <dbReference type="NCBI Taxonomy" id="2952227"/>
    <lineage>
        <taxon>Bacteria</taxon>
        <taxon>Pseudomonadati</taxon>
        <taxon>Pseudomonadota</taxon>
        <taxon>Gammaproteobacteria</taxon>
        <taxon>Methylococcales</taxon>
        <taxon>Methylococcaceae</taxon>
        <taxon>Methylomonas</taxon>
    </lineage>
</organism>
<gene>
    <name evidence="3" type="ORF">NP589_21285</name>
</gene>
<dbReference type="InterPro" id="IPR050237">
    <property type="entry name" value="ATP-dep_AMP-bd_enzyme"/>
</dbReference>
<dbReference type="PANTHER" id="PTHR43767:SF1">
    <property type="entry name" value="NONRIBOSOMAL PEPTIDE SYNTHASE PES1 (EUROFUNG)-RELATED"/>
    <property type="match status" value="1"/>
</dbReference>
<dbReference type="Gene3D" id="3.40.50.12780">
    <property type="entry name" value="N-terminal domain of ligase-like"/>
    <property type="match status" value="1"/>
</dbReference>
<dbReference type="Gene3D" id="3.30.300.30">
    <property type="match status" value="1"/>
</dbReference>
<evidence type="ECO:0000259" key="2">
    <source>
        <dbReference type="Pfam" id="PF13193"/>
    </source>
</evidence>
<reference evidence="3 4" key="1">
    <citation type="submission" date="2022-07" db="EMBL/GenBank/DDBJ databases">
        <title>Methylomonas rivi sp. nov., Methylomonas rosea sp. nov., Methylomonas aureus sp. nov. and Methylomonas subterranea sp. nov., four novel methanotrophs isolated from a freshwater creek and the deep terrestrial subsurface.</title>
        <authorList>
            <person name="Abin C."/>
            <person name="Sankaranarayanan K."/>
            <person name="Garner C."/>
            <person name="Sindelar R."/>
            <person name="Kotary K."/>
            <person name="Garner R."/>
            <person name="Barclay S."/>
            <person name="Lawson P."/>
            <person name="Krumholz L."/>
        </authorList>
    </citation>
    <scope>NUCLEOTIDE SEQUENCE [LARGE SCALE GENOMIC DNA]</scope>
    <source>
        <strain evidence="3 4">WSC-7</strain>
    </source>
</reference>
<dbReference type="Proteomes" id="UP001524570">
    <property type="component" value="Unassembled WGS sequence"/>
</dbReference>
<dbReference type="PANTHER" id="PTHR43767">
    <property type="entry name" value="LONG-CHAIN-FATTY-ACID--COA LIGASE"/>
    <property type="match status" value="1"/>
</dbReference>
<dbReference type="Pfam" id="PF13193">
    <property type="entry name" value="AMP-binding_C"/>
    <property type="match status" value="1"/>
</dbReference>
<evidence type="ECO:0000259" key="1">
    <source>
        <dbReference type="Pfam" id="PF00501"/>
    </source>
</evidence>
<dbReference type="InterPro" id="IPR045851">
    <property type="entry name" value="AMP-bd_C_sf"/>
</dbReference>
<name>A0ABT1TYV8_9GAMM</name>
<evidence type="ECO:0000313" key="3">
    <source>
        <dbReference type="EMBL" id="MCQ8119959.1"/>
    </source>
</evidence>
<dbReference type="InterPro" id="IPR025110">
    <property type="entry name" value="AMP-bd_C"/>
</dbReference>
<dbReference type="RefSeq" id="WP_256608768.1">
    <property type="nucleotide sequence ID" value="NZ_JANIBL010000121.1"/>
</dbReference>
<sequence>IAAEAVSHLALVPSLLLLWLECAANRRPPLDSLRLVQVGGASLAAKVATRVQSVMSCALQQVFGMAEGLVNYTRLDDVLDAILETQGRPISPDDEIRIVDDEDRILADGATGHLLTRGPYTIRGYWRADEHNRKAFTIDGFYRTGDLVLRRADGNLQVMGRAKDQINRAGEKIAAAEVEHHLLSHPRVRNAALVAVPDERLGERSCAFVELAEPITDEVPTQIALGLKLHLRDHCGLAAHKIPDRIEFIDRFPLTAPGKIAKPQLRAMALNLTRSQT</sequence>
<protein>
    <submittedName>
        <fullName evidence="3">AMP-binding protein</fullName>
    </submittedName>
</protein>
<comment type="caution">
    <text evidence="3">The sequence shown here is derived from an EMBL/GenBank/DDBJ whole genome shotgun (WGS) entry which is preliminary data.</text>
</comment>
<accession>A0ABT1TYV8</accession>